<dbReference type="InterPro" id="IPR018891">
    <property type="entry name" value="AIPR_C"/>
</dbReference>
<feature type="domain" description="Abortive phage infection protein C-terminal" evidence="1">
    <location>
        <begin position="284"/>
        <end position="464"/>
    </location>
</feature>
<dbReference type="RefSeq" id="WP_239010248.1">
    <property type="nucleotide sequence ID" value="NZ_CP095749.1"/>
</dbReference>
<organism evidence="2 3">
    <name type="scientific">Streptomyces yunnanensis</name>
    <dbReference type="NCBI Taxonomy" id="156453"/>
    <lineage>
        <taxon>Bacteria</taxon>
        <taxon>Bacillati</taxon>
        <taxon>Actinomycetota</taxon>
        <taxon>Actinomycetes</taxon>
        <taxon>Kitasatosporales</taxon>
        <taxon>Streptomycetaceae</taxon>
        <taxon>Streptomyces</taxon>
    </lineage>
</organism>
<proteinExistence type="predicted"/>
<dbReference type="Proteomes" id="UP001218629">
    <property type="component" value="Chromosome"/>
</dbReference>
<gene>
    <name evidence="2" type="ORF">MOV08_37785</name>
</gene>
<evidence type="ECO:0000313" key="3">
    <source>
        <dbReference type="Proteomes" id="UP001218629"/>
    </source>
</evidence>
<reference evidence="2 3" key="1">
    <citation type="submission" date="2022-03" db="EMBL/GenBank/DDBJ databases">
        <title>Streptomyces yunnanensis P86,complete genome.</title>
        <authorList>
            <person name="Chen S."/>
            <person name="Zhang Q."/>
        </authorList>
    </citation>
    <scope>NUCLEOTIDE SEQUENCE [LARGE SCALE GENOMIC DNA]</scope>
    <source>
        <strain evidence="2 3">P86</strain>
    </source>
</reference>
<dbReference type="EMBL" id="CP095749">
    <property type="protein sequence ID" value="WEB44478.1"/>
    <property type="molecule type" value="Genomic_DNA"/>
</dbReference>
<evidence type="ECO:0000259" key="1">
    <source>
        <dbReference type="Pfam" id="PF10592"/>
    </source>
</evidence>
<keyword evidence="3" id="KW-1185">Reference proteome</keyword>
<dbReference type="Pfam" id="PF10592">
    <property type="entry name" value="AIPR"/>
    <property type="match status" value="1"/>
</dbReference>
<protein>
    <submittedName>
        <fullName evidence="2">AIPR family protein</fullName>
    </submittedName>
</protein>
<name>A0ABY8AHZ7_9ACTN</name>
<evidence type="ECO:0000313" key="2">
    <source>
        <dbReference type="EMBL" id="WEB44478.1"/>
    </source>
</evidence>
<sequence length="602" mass="68426">MRGLFMAWRSCQHLCIRVELGARVVSVQSNDQRLLERILEDQHRKLAPDKSRDDFFTFFAADKALQDWDLDNDEITDGIVDGAHDCGIDGIWTFVDERYITADAHQFLPSRAGKIELVILQAKNSSGYQESVIEKLHFHLPALLDMGRDEEDLVAHTNAKLLERTRRFLHILEELASSFPQVRITVIYANKSAETPHPNVKAKGDRLRRELAKITSDTWADLEYLNAADLRERTARGAKAVAQLVFTETPMSTSLGEGYVCLARLDEYYRFITSDNEALRLELFESNVRDYAGSTAVNNAIGETLKSGTGEDFWWFNNGVTVVADAAQIAGKKIVIREPQIVNGLQTSHEIYSYFQNGGQHRDRSLLVKIVVAPESGTARDRIIRATNSQTQLPAGALRATESIQKDIEESLGHAGGYYYERRASYYRNLGFPLDRVVSMARLAREFTAFVLREPHTALRHSDALLLDDQHYGQIFSQRQDLDIYRLCLDVHTRLRAFLTHYAEDRPLLGDSLENWLYPLAAMSAYTLTRLRQPSPRDLLNIDLDHLSDDLMFRMTGTLEQSFKSVLRRSKAGGVDRIARTPDFTTKIRQAVVSQSRYHIEG</sequence>
<accession>A0ABY8AHZ7</accession>